<dbReference type="EMBL" id="OW152817">
    <property type="protein sequence ID" value="CAH2068328.1"/>
    <property type="molecule type" value="Genomic_DNA"/>
</dbReference>
<evidence type="ECO:0000313" key="3">
    <source>
        <dbReference type="Proteomes" id="UP000837857"/>
    </source>
</evidence>
<evidence type="ECO:0000256" key="1">
    <source>
        <dbReference type="SAM" id="MobiDB-lite"/>
    </source>
</evidence>
<evidence type="ECO:0000313" key="2">
    <source>
        <dbReference type="EMBL" id="CAH2068328.1"/>
    </source>
</evidence>
<proteinExistence type="predicted"/>
<name>A0ABN8J069_9NEOP</name>
<feature type="compositionally biased region" description="Basic and acidic residues" evidence="1">
    <location>
        <begin position="110"/>
        <end position="120"/>
    </location>
</feature>
<accession>A0ABN8J069</accession>
<protein>
    <submittedName>
        <fullName evidence="2">Uncharacterized protein</fullName>
    </submittedName>
</protein>
<dbReference type="Proteomes" id="UP000837857">
    <property type="component" value="Chromosome 5"/>
</dbReference>
<feature type="non-terminal residue" evidence="2">
    <location>
        <position position="146"/>
    </location>
</feature>
<sequence length="146" mass="15646">MIGDQPDYVNLIDSETGSLAHCVEVRRATSEEVFTSGRSSDTYVSCQVDDDTVVPHWLFRATNQQQQSDEEPMPPALAPIPLPTVAPQLDVNGNISEPGIGASAGAGDGRGMHSDRDSSGRDTSMSSTETSSGQQSEVLVNRIFFM</sequence>
<keyword evidence="3" id="KW-1185">Reference proteome</keyword>
<feature type="compositionally biased region" description="Low complexity" evidence="1">
    <location>
        <begin position="123"/>
        <end position="137"/>
    </location>
</feature>
<gene>
    <name evidence="2" type="ORF">IPOD504_LOCUS14228</name>
</gene>
<organism evidence="2 3">
    <name type="scientific">Iphiclides podalirius</name>
    <name type="common">scarce swallowtail</name>
    <dbReference type="NCBI Taxonomy" id="110791"/>
    <lineage>
        <taxon>Eukaryota</taxon>
        <taxon>Metazoa</taxon>
        <taxon>Ecdysozoa</taxon>
        <taxon>Arthropoda</taxon>
        <taxon>Hexapoda</taxon>
        <taxon>Insecta</taxon>
        <taxon>Pterygota</taxon>
        <taxon>Neoptera</taxon>
        <taxon>Endopterygota</taxon>
        <taxon>Lepidoptera</taxon>
        <taxon>Glossata</taxon>
        <taxon>Ditrysia</taxon>
        <taxon>Papilionoidea</taxon>
        <taxon>Papilionidae</taxon>
        <taxon>Papilioninae</taxon>
        <taxon>Iphiclides</taxon>
    </lineage>
</organism>
<feature type="compositionally biased region" description="Pro residues" evidence="1">
    <location>
        <begin position="73"/>
        <end position="84"/>
    </location>
</feature>
<feature type="region of interest" description="Disordered" evidence="1">
    <location>
        <begin position="62"/>
        <end position="140"/>
    </location>
</feature>
<reference evidence="2" key="1">
    <citation type="submission" date="2022-03" db="EMBL/GenBank/DDBJ databases">
        <authorList>
            <person name="Martin H S."/>
        </authorList>
    </citation>
    <scope>NUCLEOTIDE SEQUENCE</scope>
</reference>